<dbReference type="OrthoDB" id="634996at2"/>
<evidence type="ECO:0000256" key="3">
    <source>
        <dbReference type="ARBA" id="ARBA00023157"/>
    </source>
</evidence>
<dbReference type="PROSITE" id="PS51352">
    <property type="entry name" value="THIOREDOXIN_2"/>
    <property type="match status" value="1"/>
</dbReference>
<reference evidence="6 7" key="1">
    <citation type="submission" date="2019-03" db="EMBL/GenBank/DDBJ databases">
        <title>Genomic Encyclopedia of Archaeal and Bacterial Type Strains, Phase II (KMG-II): from individual species to whole genera.</title>
        <authorList>
            <person name="Goeker M."/>
        </authorList>
    </citation>
    <scope>NUCLEOTIDE SEQUENCE [LARGE SCALE GENOMIC DNA]</scope>
    <source>
        <strain evidence="6 7">DSM 19034</strain>
    </source>
</reference>
<dbReference type="InterPro" id="IPR017937">
    <property type="entry name" value="Thioredoxin_CS"/>
</dbReference>
<dbReference type="GO" id="GO:0016209">
    <property type="term" value="F:antioxidant activity"/>
    <property type="evidence" value="ECO:0007669"/>
    <property type="project" value="InterPro"/>
</dbReference>
<comment type="caution">
    <text evidence="6">The sequence shown here is derived from an EMBL/GenBank/DDBJ whole genome shotgun (WGS) entry which is preliminary data.</text>
</comment>
<dbReference type="InterPro" id="IPR013766">
    <property type="entry name" value="Thioredoxin_domain"/>
</dbReference>
<dbReference type="PANTHER" id="PTHR42852:SF6">
    <property type="entry name" value="THIOL:DISULFIDE INTERCHANGE PROTEIN DSBE"/>
    <property type="match status" value="1"/>
</dbReference>
<evidence type="ECO:0000313" key="7">
    <source>
        <dbReference type="Proteomes" id="UP000295499"/>
    </source>
</evidence>
<dbReference type="PROSITE" id="PS00194">
    <property type="entry name" value="THIOREDOXIN_1"/>
    <property type="match status" value="1"/>
</dbReference>
<gene>
    <name evidence="6" type="ORF">CLV32_4042</name>
</gene>
<comment type="subcellular location">
    <subcellularLocation>
        <location evidence="1">Cell envelope</location>
    </subcellularLocation>
</comment>
<name>A0A4R6IE25_9SPHI</name>
<keyword evidence="2" id="KW-0201">Cytochrome c-type biogenesis</keyword>
<evidence type="ECO:0000256" key="4">
    <source>
        <dbReference type="ARBA" id="ARBA00023284"/>
    </source>
</evidence>
<dbReference type="Gene3D" id="3.40.30.10">
    <property type="entry name" value="Glutaredoxin"/>
    <property type="match status" value="1"/>
</dbReference>
<evidence type="ECO:0000259" key="5">
    <source>
        <dbReference type="PROSITE" id="PS51352"/>
    </source>
</evidence>
<dbReference type="GO" id="GO:0016491">
    <property type="term" value="F:oxidoreductase activity"/>
    <property type="evidence" value="ECO:0007669"/>
    <property type="project" value="InterPro"/>
</dbReference>
<dbReference type="InterPro" id="IPR000866">
    <property type="entry name" value="AhpC/TSA"/>
</dbReference>
<dbReference type="Proteomes" id="UP000295499">
    <property type="component" value="Unassembled WGS sequence"/>
</dbReference>
<evidence type="ECO:0000313" key="6">
    <source>
        <dbReference type="EMBL" id="TDO20282.1"/>
    </source>
</evidence>
<dbReference type="PANTHER" id="PTHR42852">
    <property type="entry name" value="THIOL:DISULFIDE INTERCHANGE PROTEIN DSBE"/>
    <property type="match status" value="1"/>
</dbReference>
<keyword evidence="7" id="KW-1185">Reference proteome</keyword>
<keyword evidence="4" id="KW-0676">Redox-active center</keyword>
<dbReference type="GO" id="GO:0030313">
    <property type="term" value="C:cell envelope"/>
    <property type="evidence" value="ECO:0007669"/>
    <property type="project" value="UniProtKB-SubCell"/>
</dbReference>
<evidence type="ECO:0000256" key="1">
    <source>
        <dbReference type="ARBA" id="ARBA00004196"/>
    </source>
</evidence>
<dbReference type="SUPFAM" id="SSF52833">
    <property type="entry name" value="Thioredoxin-like"/>
    <property type="match status" value="1"/>
</dbReference>
<sequence>MFVISQKIIFNTIVLLFSITGLAQAKSLVIAADSVPVLNRPAPEFHLKNLDGKIVSLSDFKGKIVVLDFWATWCVPCQESFPAMEKAQKYFADNNNVVFLYIDTRETSADFLKIVKAQMKKRQYPFHVLIDETGPAGLQNKQYLIYGMPGIPTKYIIDKKGIIRYELIGFNPKQSADENAAELINLVERTKTMGD</sequence>
<proteinExistence type="predicted"/>
<dbReference type="InterPro" id="IPR036249">
    <property type="entry name" value="Thioredoxin-like_sf"/>
</dbReference>
<dbReference type="InterPro" id="IPR050553">
    <property type="entry name" value="Thioredoxin_ResA/DsbE_sf"/>
</dbReference>
<feature type="domain" description="Thioredoxin" evidence="5">
    <location>
        <begin position="36"/>
        <end position="192"/>
    </location>
</feature>
<organism evidence="6 7">
    <name type="scientific">Pedobacter duraquae</name>
    <dbReference type="NCBI Taxonomy" id="425511"/>
    <lineage>
        <taxon>Bacteria</taxon>
        <taxon>Pseudomonadati</taxon>
        <taxon>Bacteroidota</taxon>
        <taxon>Sphingobacteriia</taxon>
        <taxon>Sphingobacteriales</taxon>
        <taxon>Sphingobacteriaceae</taxon>
        <taxon>Pedobacter</taxon>
    </lineage>
</organism>
<protein>
    <submittedName>
        <fullName evidence="6">Peroxiredoxin</fullName>
    </submittedName>
</protein>
<dbReference type="CDD" id="cd02966">
    <property type="entry name" value="TlpA_like_family"/>
    <property type="match status" value="1"/>
</dbReference>
<evidence type="ECO:0000256" key="2">
    <source>
        <dbReference type="ARBA" id="ARBA00022748"/>
    </source>
</evidence>
<accession>A0A4R6IE25</accession>
<dbReference type="RefSeq" id="WP_133558650.1">
    <property type="nucleotide sequence ID" value="NZ_SNWM01000005.1"/>
</dbReference>
<dbReference type="AlphaFoldDB" id="A0A4R6IE25"/>
<dbReference type="EMBL" id="SNWM01000005">
    <property type="protein sequence ID" value="TDO20282.1"/>
    <property type="molecule type" value="Genomic_DNA"/>
</dbReference>
<dbReference type="GO" id="GO:0017004">
    <property type="term" value="P:cytochrome complex assembly"/>
    <property type="evidence" value="ECO:0007669"/>
    <property type="project" value="UniProtKB-KW"/>
</dbReference>
<dbReference type="Pfam" id="PF00578">
    <property type="entry name" value="AhpC-TSA"/>
    <property type="match status" value="1"/>
</dbReference>
<keyword evidence="3" id="KW-1015">Disulfide bond</keyword>